<protein>
    <submittedName>
        <fullName evidence="2">Uncharacterized protein</fullName>
    </submittedName>
</protein>
<reference evidence="2 3" key="1">
    <citation type="submission" date="2024-01" db="EMBL/GenBank/DDBJ databases">
        <title>The genomes of 5 underutilized Papilionoideae crops provide insights into root nodulation and disease resistanc.</title>
        <authorList>
            <person name="Jiang F."/>
        </authorList>
    </citation>
    <scope>NUCLEOTIDE SEQUENCE [LARGE SCALE GENOMIC DNA]</scope>
    <source>
        <strain evidence="2">DUOXIRENSHENG_FW03</strain>
        <tissue evidence="2">Leaves</tissue>
    </source>
</reference>
<gene>
    <name evidence="2" type="ORF">VNO78_23053</name>
</gene>
<sequence>MAITCVSLFILMDFIFIVVLRLKRPSGPPYVVVATAVTSPNYLKIKLVKKVPPNSTQPTPFFTLETCRNEVNPHVVWLENNNGEVKPKLFVNVEGFVELFVNVEGANDVGIGSSGDF</sequence>
<evidence type="ECO:0000313" key="2">
    <source>
        <dbReference type="EMBL" id="KAK7388242.1"/>
    </source>
</evidence>
<keyword evidence="3" id="KW-1185">Reference proteome</keyword>
<dbReference type="AlphaFoldDB" id="A0AAN9XDB0"/>
<feature type="signal peptide" evidence="1">
    <location>
        <begin position="1"/>
        <end position="21"/>
    </location>
</feature>
<proteinExistence type="predicted"/>
<dbReference type="Proteomes" id="UP001386955">
    <property type="component" value="Unassembled WGS sequence"/>
</dbReference>
<comment type="caution">
    <text evidence="2">The sequence shown here is derived from an EMBL/GenBank/DDBJ whole genome shotgun (WGS) entry which is preliminary data.</text>
</comment>
<name>A0AAN9XDB0_PSOTE</name>
<organism evidence="2 3">
    <name type="scientific">Psophocarpus tetragonolobus</name>
    <name type="common">Winged bean</name>
    <name type="synonym">Dolichos tetragonolobus</name>
    <dbReference type="NCBI Taxonomy" id="3891"/>
    <lineage>
        <taxon>Eukaryota</taxon>
        <taxon>Viridiplantae</taxon>
        <taxon>Streptophyta</taxon>
        <taxon>Embryophyta</taxon>
        <taxon>Tracheophyta</taxon>
        <taxon>Spermatophyta</taxon>
        <taxon>Magnoliopsida</taxon>
        <taxon>eudicotyledons</taxon>
        <taxon>Gunneridae</taxon>
        <taxon>Pentapetalae</taxon>
        <taxon>rosids</taxon>
        <taxon>fabids</taxon>
        <taxon>Fabales</taxon>
        <taxon>Fabaceae</taxon>
        <taxon>Papilionoideae</taxon>
        <taxon>50 kb inversion clade</taxon>
        <taxon>NPAAA clade</taxon>
        <taxon>indigoferoid/millettioid clade</taxon>
        <taxon>Phaseoleae</taxon>
        <taxon>Psophocarpus</taxon>
    </lineage>
</organism>
<accession>A0AAN9XDB0</accession>
<keyword evidence="1" id="KW-0732">Signal</keyword>
<evidence type="ECO:0000313" key="3">
    <source>
        <dbReference type="Proteomes" id="UP001386955"/>
    </source>
</evidence>
<dbReference type="EMBL" id="JAYMYS010000006">
    <property type="protein sequence ID" value="KAK7388242.1"/>
    <property type="molecule type" value="Genomic_DNA"/>
</dbReference>
<evidence type="ECO:0000256" key="1">
    <source>
        <dbReference type="SAM" id="SignalP"/>
    </source>
</evidence>
<feature type="chain" id="PRO_5042888799" evidence="1">
    <location>
        <begin position="22"/>
        <end position="117"/>
    </location>
</feature>